<keyword evidence="1" id="KW-0255">Endonuclease</keyword>
<name>A0A5B9NGJ1_9CAUD</name>
<dbReference type="EMBL" id="MN013081">
    <property type="protein sequence ID" value="QEG12779.1"/>
    <property type="molecule type" value="Genomic_DNA"/>
</dbReference>
<keyword evidence="1" id="KW-0540">Nuclease</keyword>
<dbReference type="GO" id="GO:0004519">
    <property type="term" value="F:endonuclease activity"/>
    <property type="evidence" value="ECO:0007669"/>
    <property type="project" value="UniProtKB-KW"/>
</dbReference>
<sequence length="214" mass="24996">MQDLVYWFTFRKRLENLEPPYYYIGSKRNCFYKNGVLYTSSGKEYWSSCAQPRFLKALEQEKPEVKILHVCSDALDEEERYHLFYDVVKSPLFFNKACAKGTFKSSLKGKPKSKAHKANLKKSSALKDINPWDHPNSRKFGTHLIWLNSEVYYDWYIGEHKHSRLGPKIMSSETGLKCSHIVGVGIINRFRNGWNPYVDEGFQTFKTATNKCKI</sequence>
<evidence type="ECO:0000313" key="1">
    <source>
        <dbReference type="EMBL" id="QEG12779.1"/>
    </source>
</evidence>
<organism evidence="1 2">
    <name type="scientific">Klebsiella phage vB_KpnM_Potts1</name>
    <dbReference type="NCBI Taxonomy" id="2591366"/>
    <lineage>
        <taxon>Viruses</taxon>
        <taxon>Duplodnaviria</taxon>
        <taxon>Heunggongvirae</taxon>
        <taxon>Uroviricota</taxon>
        <taxon>Caudoviricetes</taxon>
        <taxon>Marfavirus</taxon>
        <taxon>Marfavirus F48</taxon>
    </lineage>
</organism>
<protein>
    <submittedName>
        <fullName evidence="1">Putative homing endonuclease</fullName>
    </submittedName>
</protein>
<gene>
    <name evidence="1" type="ORF">POTTS_169</name>
</gene>
<evidence type="ECO:0000313" key="2">
    <source>
        <dbReference type="Proteomes" id="UP000323544"/>
    </source>
</evidence>
<accession>A0A5B9NGJ1</accession>
<dbReference type="Proteomes" id="UP000323544">
    <property type="component" value="Segment"/>
</dbReference>
<proteinExistence type="predicted"/>
<reference evidence="1 2" key="1">
    <citation type="submission" date="2019-04" db="EMBL/GenBank/DDBJ databases">
        <authorList>
            <person name="Potts E."/>
            <person name="Thurgood T.L."/>
            <person name="Sharma R."/>
            <person name="Urrea L."/>
            <person name="Arens D.K."/>
            <person name="Kruger J.L."/>
            <person name="Thompson D.W."/>
            <person name="Grose J.H."/>
        </authorList>
    </citation>
    <scope>NUCLEOTIDE SEQUENCE [LARGE SCALE GENOMIC DNA]</scope>
</reference>
<keyword evidence="1" id="KW-0378">Hydrolase</keyword>